<dbReference type="InterPro" id="IPR017926">
    <property type="entry name" value="GATASE"/>
</dbReference>
<dbReference type="GO" id="GO:0000105">
    <property type="term" value="P:L-histidine biosynthetic process"/>
    <property type="evidence" value="ECO:0007669"/>
    <property type="project" value="UniProtKB-UniRule"/>
</dbReference>
<evidence type="ECO:0000256" key="11">
    <source>
        <dbReference type="PIRSR" id="PIRSR000495-1"/>
    </source>
</evidence>
<dbReference type="PROSITE" id="PS51273">
    <property type="entry name" value="GATASE_TYPE_1"/>
    <property type="match status" value="1"/>
</dbReference>
<dbReference type="Pfam" id="PF00117">
    <property type="entry name" value="GATase"/>
    <property type="match status" value="1"/>
</dbReference>
<evidence type="ECO:0000256" key="2">
    <source>
        <dbReference type="ARBA" id="ARBA00011152"/>
    </source>
</evidence>
<keyword evidence="10" id="KW-0963">Cytoplasm</keyword>
<evidence type="ECO:0000313" key="13">
    <source>
        <dbReference type="EMBL" id="SDL85433.1"/>
    </source>
</evidence>
<dbReference type="PIRSF" id="PIRSF000495">
    <property type="entry name" value="Amidotransf_hisH"/>
    <property type="match status" value="1"/>
</dbReference>
<dbReference type="HAMAP" id="MF_00278">
    <property type="entry name" value="HisH"/>
    <property type="match status" value="1"/>
</dbReference>
<dbReference type="UniPathway" id="UPA00031">
    <property type="reaction ID" value="UER00010"/>
</dbReference>
<reference evidence="13 14" key="1">
    <citation type="submission" date="2016-10" db="EMBL/GenBank/DDBJ databases">
        <authorList>
            <person name="de Groot N.N."/>
        </authorList>
    </citation>
    <scope>NUCLEOTIDE SEQUENCE [LARGE SCALE GENOMIC DNA]</scope>
    <source>
        <strain evidence="13 14">SLAS-1</strain>
    </source>
</reference>
<keyword evidence="3 10" id="KW-0028">Amino-acid biosynthesis</keyword>
<dbReference type="EC" id="4.3.2.10" evidence="10"/>
<keyword evidence="7 10" id="KW-0456">Lyase</keyword>
<comment type="subcellular location">
    <subcellularLocation>
        <location evidence="10">Cytoplasm</location>
    </subcellularLocation>
</comment>
<keyword evidence="5 10" id="KW-0315">Glutamine amidotransferase</keyword>
<evidence type="ECO:0000256" key="3">
    <source>
        <dbReference type="ARBA" id="ARBA00022605"/>
    </source>
</evidence>
<dbReference type="GO" id="GO:0000107">
    <property type="term" value="F:imidazoleglycerol-phosphate synthase activity"/>
    <property type="evidence" value="ECO:0007669"/>
    <property type="project" value="UniProtKB-UniRule"/>
</dbReference>
<comment type="function">
    <text evidence="10">IGPS catalyzes the conversion of PRFAR and glutamine to IGP, AICAR and glutamate. The HisH subunit catalyzes the hydrolysis of glutamine to glutamate and ammonia as part of the synthesis of IGP and AICAR. The resulting ammonia molecule is channeled to the active site of HisF.</text>
</comment>
<dbReference type="AlphaFoldDB" id="A0A1G9NGD4"/>
<dbReference type="GO" id="GO:0004359">
    <property type="term" value="F:glutaminase activity"/>
    <property type="evidence" value="ECO:0007669"/>
    <property type="project" value="UniProtKB-EC"/>
</dbReference>
<evidence type="ECO:0000259" key="12">
    <source>
        <dbReference type="Pfam" id="PF00117"/>
    </source>
</evidence>
<gene>
    <name evidence="10" type="primary">hisH</name>
    <name evidence="13" type="ORF">SAMN04488692_11064</name>
</gene>
<dbReference type="EMBL" id="FNGO01000010">
    <property type="protein sequence ID" value="SDL85433.1"/>
    <property type="molecule type" value="Genomic_DNA"/>
</dbReference>
<evidence type="ECO:0000256" key="4">
    <source>
        <dbReference type="ARBA" id="ARBA00022801"/>
    </source>
</evidence>
<dbReference type="SUPFAM" id="SSF52317">
    <property type="entry name" value="Class I glutamine amidotransferase-like"/>
    <property type="match status" value="1"/>
</dbReference>
<dbReference type="STRING" id="321763.SAMN04488692_11064"/>
<evidence type="ECO:0000256" key="6">
    <source>
        <dbReference type="ARBA" id="ARBA00023102"/>
    </source>
</evidence>
<dbReference type="GO" id="GO:0016829">
    <property type="term" value="F:lyase activity"/>
    <property type="evidence" value="ECO:0007669"/>
    <property type="project" value="UniProtKB-KW"/>
</dbReference>
<dbReference type="InterPro" id="IPR010139">
    <property type="entry name" value="Imidazole-glycPsynth_HisH"/>
</dbReference>
<dbReference type="PANTHER" id="PTHR42701:SF1">
    <property type="entry name" value="IMIDAZOLE GLYCEROL PHOSPHATE SYNTHASE SUBUNIT HISH"/>
    <property type="match status" value="1"/>
</dbReference>
<evidence type="ECO:0000256" key="10">
    <source>
        <dbReference type="HAMAP-Rule" id="MF_00278"/>
    </source>
</evidence>
<feature type="active site" evidence="10 11">
    <location>
        <position position="204"/>
    </location>
</feature>
<dbReference type="InterPro" id="IPR029062">
    <property type="entry name" value="Class_I_gatase-like"/>
</dbReference>
<feature type="active site" evidence="10 11">
    <location>
        <position position="202"/>
    </location>
</feature>
<protein>
    <recommendedName>
        <fullName evidence="10">Imidazole glycerol phosphate synthase subunit HisH</fullName>
        <ecNumber evidence="10">4.3.2.10</ecNumber>
    </recommendedName>
    <alternativeName>
        <fullName evidence="10">IGP synthase glutaminase subunit</fullName>
        <ecNumber evidence="10">3.5.1.2</ecNumber>
    </alternativeName>
    <alternativeName>
        <fullName evidence="10">IGP synthase subunit HisH</fullName>
    </alternativeName>
    <alternativeName>
        <fullName evidence="10">ImGP synthase subunit HisH</fullName>
        <shortName evidence="10">IGPS subunit HisH</shortName>
    </alternativeName>
</protein>
<comment type="catalytic activity">
    <reaction evidence="9 10">
        <text>L-glutamine + H2O = L-glutamate + NH4(+)</text>
        <dbReference type="Rhea" id="RHEA:15889"/>
        <dbReference type="ChEBI" id="CHEBI:15377"/>
        <dbReference type="ChEBI" id="CHEBI:28938"/>
        <dbReference type="ChEBI" id="CHEBI:29985"/>
        <dbReference type="ChEBI" id="CHEBI:58359"/>
        <dbReference type="EC" id="3.5.1.2"/>
    </reaction>
</comment>
<dbReference type="PANTHER" id="PTHR42701">
    <property type="entry name" value="IMIDAZOLE GLYCEROL PHOSPHATE SYNTHASE SUBUNIT HISH"/>
    <property type="match status" value="1"/>
</dbReference>
<keyword evidence="4 10" id="KW-0378">Hydrolase</keyword>
<evidence type="ECO:0000256" key="7">
    <source>
        <dbReference type="ARBA" id="ARBA00023239"/>
    </source>
</evidence>
<comment type="subunit">
    <text evidence="2 10">Heterodimer of HisH and HisF.</text>
</comment>
<evidence type="ECO:0000256" key="8">
    <source>
        <dbReference type="ARBA" id="ARBA00047838"/>
    </source>
</evidence>
<dbReference type="Gene3D" id="3.40.50.880">
    <property type="match status" value="1"/>
</dbReference>
<comment type="catalytic activity">
    <reaction evidence="8 10">
        <text>5-[(5-phospho-1-deoxy-D-ribulos-1-ylimino)methylamino]-1-(5-phospho-beta-D-ribosyl)imidazole-4-carboxamide + L-glutamine = D-erythro-1-(imidazol-4-yl)glycerol 3-phosphate + 5-amino-1-(5-phospho-beta-D-ribosyl)imidazole-4-carboxamide + L-glutamate + H(+)</text>
        <dbReference type="Rhea" id="RHEA:24793"/>
        <dbReference type="ChEBI" id="CHEBI:15378"/>
        <dbReference type="ChEBI" id="CHEBI:29985"/>
        <dbReference type="ChEBI" id="CHEBI:58278"/>
        <dbReference type="ChEBI" id="CHEBI:58359"/>
        <dbReference type="ChEBI" id="CHEBI:58475"/>
        <dbReference type="ChEBI" id="CHEBI:58525"/>
        <dbReference type="EC" id="4.3.2.10"/>
    </reaction>
</comment>
<name>A0A1G9NGD4_9FIRM</name>
<comment type="pathway">
    <text evidence="1 10">Amino-acid biosynthesis; L-histidine biosynthesis; L-histidine from 5-phospho-alpha-D-ribose 1-diphosphate: step 5/9.</text>
</comment>
<dbReference type="OrthoDB" id="9807137at2"/>
<evidence type="ECO:0000313" key="14">
    <source>
        <dbReference type="Proteomes" id="UP000199476"/>
    </source>
</evidence>
<evidence type="ECO:0000256" key="5">
    <source>
        <dbReference type="ARBA" id="ARBA00022962"/>
    </source>
</evidence>
<dbReference type="GO" id="GO:0005737">
    <property type="term" value="C:cytoplasm"/>
    <property type="evidence" value="ECO:0007669"/>
    <property type="project" value="UniProtKB-SubCell"/>
</dbReference>
<feature type="domain" description="Glutamine amidotransferase" evidence="12">
    <location>
        <begin position="21"/>
        <end position="219"/>
    </location>
</feature>
<feature type="active site" description="Nucleophile" evidence="10 11">
    <location>
        <position position="96"/>
    </location>
</feature>
<evidence type="ECO:0000256" key="1">
    <source>
        <dbReference type="ARBA" id="ARBA00005091"/>
    </source>
</evidence>
<dbReference type="EC" id="3.5.1.2" evidence="10"/>
<organism evidence="13 14">
    <name type="scientific">Halarsenatibacter silvermanii</name>
    <dbReference type="NCBI Taxonomy" id="321763"/>
    <lineage>
        <taxon>Bacteria</taxon>
        <taxon>Bacillati</taxon>
        <taxon>Bacillota</taxon>
        <taxon>Clostridia</taxon>
        <taxon>Halanaerobiales</taxon>
        <taxon>Halarsenatibacteraceae</taxon>
        <taxon>Halarsenatibacter</taxon>
    </lineage>
</organism>
<dbReference type="Proteomes" id="UP000199476">
    <property type="component" value="Unassembled WGS sequence"/>
</dbReference>
<accession>A0A1G9NGD4</accession>
<sequence>MKRRSRPRGSWRREKTIKFGIIDYGAGNLGNVHRALNGLGVENSVVDSAIEIKDAQALILPGVGSFAAGMEGLEKRDLVEPLCSELKKGKHLLGICLGMQLLFESSEEAEGIAGLELLPGKSKLFPVETVAKVPHMGWNDLKFEKNTGLISGLENFYFYFVHSYYLPISSVIKQHRLAVSRYRGIEFVSAVKKDNITALQPHPEKSGSIGLKFLRNFVEEVKNESYSRR</sequence>
<keyword evidence="14" id="KW-1185">Reference proteome</keyword>
<evidence type="ECO:0000256" key="9">
    <source>
        <dbReference type="ARBA" id="ARBA00049534"/>
    </source>
</evidence>
<dbReference type="CDD" id="cd01748">
    <property type="entry name" value="GATase1_IGP_Synthase"/>
    <property type="match status" value="1"/>
</dbReference>
<dbReference type="NCBIfam" id="TIGR01855">
    <property type="entry name" value="IMP_synth_hisH"/>
    <property type="match status" value="1"/>
</dbReference>
<proteinExistence type="inferred from homology"/>
<keyword evidence="13" id="KW-0808">Transferase</keyword>
<keyword evidence="6 10" id="KW-0368">Histidine biosynthesis</keyword>